<dbReference type="AlphaFoldDB" id="A0A931SDZ7"/>
<keyword evidence="2" id="KW-0378">Hydrolase</keyword>
<evidence type="ECO:0000313" key="3">
    <source>
        <dbReference type="Proteomes" id="UP000724148"/>
    </source>
</evidence>
<accession>A0A931SDZ7</accession>
<dbReference type="Proteomes" id="UP000724148">
    <property type="component" value="Unassembled WGS sequence"/>
</dbReference>
<dbReference type="Pfam" id="PF00561">
    <property type="entry name" value="Abhydrolase_1"/>
    <property type="match status" value="1"/>
</dbReference>
<evidence type="ECO:0000313" key="2">
    <source>
        <dbReference type="EMBL" id="MBI2097235.1"/>
    </source>
</evidence>
<evidence type="ECO:0000259" key="1">
    <source>
        <dbReference type="Pfam" id="PF00561"/>
    </source>
</evidence>
<feature type="domain" description="AB hydrolase-1" evidence="1">
    <location>
        <begin position="65"/>
        <end position="180"/>
    </location>
</feature>
<dbReference type="InterPro" id="IPR050266">
    <property type="entry name" value="AB_hydrolase_sf"/>
</dbReference>
<dbReference type="SUPFAM" id="SSF53474">
    <property type="entry name" value="alpha/beta-Hydrolases"/>
    <property type="match status" value="1"/>
</dbReference>
<dbReference type="InterPro" id="IPR029058">
    <property type="entry name" value="AB_hydrolase_fold"/>
</dbReference>
<gene>
    <name evidence="2" type="ORF">HYT40_03780</name>
</gene>
<name>A0A931SDZ7_9BACT</name>
<dbReference type="GO" id="GO:0016020">
    <property type="term" value="C:membrane"/>
    <property type="evidence" value="ECO:0007669"/>
    <property type="project" value="TreeGrafter"/>
</dbReference>
<sequence length="255" mass="27591">MKAFLIGGAIFILGAIGVYLYVRAPKTDSPDANQSSRSMNEQVSFATRDGVTIKGDYYEGGGERAVLLLHMMPATRSSWVAFANTLVLEGWSALAIDLRGHGESTMSPRGVLDYQKFTDAEHQASIADVEAAVAYLTTEKKMKEISIAGASIGANLAFFYAASHPEIRSLVLLSPGLDYHGVNAEAVAGQFGGKTRLFFLASRDDEYAAASTEEIYQKVKGEKQIQLFGDAGHGTTILERQPEYLKILASWLAAK</sequence>
<dbReference type="InterPro" id="IPR000073">
    <property type="entry name" value="AB_hydrolase_1"/>
</dbReference>
<dbReference type="PANTHER" id="PTHR43798:SF33">
    <property type="entry name" value="HYDROLASE, PUTATIVE (AFU_ORTHOLOGUE AFUA_2G14860)-RELATED"/>
    <property type="match status" value="1"/>
</dbReference>
<comment type="caution">
    <text evidence="2">The sequence shown here is derived from an EMBL/GenBank/DDBJ whole genome shotgun (WGS) entry which is preliminary data.</text>
</comment>
<dbReference type="GO" id="GO:0016787">
    <property type="term" value="F:hydrolase activity"/>
    <property type="evidence" value="ECO:0007669"/>
    <property type="project" value="UniProtKB-KW"/>
</dbReference>
<organism evidence="2 3">
    <name type="scientific">Candidatus Sungiibacteriota bacterium</name>
    <dbReference type="NCBI Taxonomy" id="2750080"/>
    <lineage>
        <taxon>Bacteria</taxon>
        <taxon>Candidatus Sungiibacteriota</taxon>
    </lineage>
</organism>
<dbReference type="EMBL" id="JACOZA010000093">
    <property type="protein sequence ID" value="MBI2097235.1"/>
    <property type="molecule type" value="Genomic_DNA"/>
</dbReference>
<proteinExistence type="predicted"/>
<dbReference type="PANTHER" id="PTHR43798">
    <property type="entry name" value="MONOACYLGLYCEROL LIPASE"/>
    <property type="match status" value="1"/>
</dbReference>
<protein>
    <submittedName>
        <fullName evidence="2">Alpha/beta fold hydrolase</fullName>
    </submittedName>
</protein>
<reference evidence="2" key="1">
    <citation type="submission" date="2020-07" db="EMBL/GenBank/DDBJ databases">
        <title>Huge and variable diversity of episymbiotic CPR bacteria and DPANN archaea in groundwater ecosystems.</title>
        <authorList>
            <person name="He C.Y."/>
            <person name="Keren R."/>
            <person name="Whittaker M."/>
            <person name="Farag I.F."/>
            <person name="Doudna J."/>
            <person name="Cate J.H.D."/>
            <person name="Banfield J.F."/>
        </authorList>
    </citation>
    <scope>NUCLEOTIDE SEQUENCE</scope>
    <source>
        <strain evidence="2">NC_groundwater_193_Ag_S-0.1um_51_7</strain>
    </source>
</reference>
<dbReference type="Gene3D" id="3.40.50.1820">
    <property type="entry name" value="alpha/beta hydrolase"/>
    <property type="match status" value="1"/>
</dbReference>